<feature type="region of interest" description="Disordered" evidence="6">
    <location>
        <begin position="383"/>
        <end position="410"/>
    </location>
</feature>
<evidence type="ECO:0000256" key="2">
    <source>
        <dbReference type="ARBA" id="ARBA00007528"/>
    </source>
</evidence>
<gene>
    <name evidence="8" type="ORF">BU26DRAFT_553519</name>
</gene>
<keyword evidence="9" id="KW-1185">Reference proteome</keyword>
<evidence type="ECO:0000256" key="6">
    <source>
        <dbReference type="SAM" id="MobiDB-lite"/>
    </source>
</evidence>
<keyword evidence="3 5" id="KW-0732">Signal</keyword>
<dbReference type="Proteomes" id="UP000800094">
    <property type="component" value="Unassembled WGS sequence"/>
</dbReference>
<dbReference type="PANTHER" id="PTHR31468:SF8">
    <property type="entry name" value="1,3-BETA-GLUCANOSYLTRANSFERASE GAS2"/>
    <property type="match status" value="1"/>
</dbReference>
<evidence type="ECO:0000313" key="9">
    <source>
        <dbReference type="Proteomes" id="UP000800094"/>
    </source>
</evidence>
<dbReference type="GO" id="GO:0098552">
    <property type="term" value="C:side of membrane"/>
    <property type="evidence" value="ECO:0007669"/>
    <property type="project" value="UniProtKB-KW"/>
</dbReference>
<keyword evidence="7" id="KW-0812">Transmembrane</keyword>
<reference evidence="8" key="1">
    <citation type="journal article" date="2020" name="Stud. Mycol.">
        <title>101 Dothideomycetes genomes: a test case for predicting lifestyles and emergence of pathogens.</title>
        <authorList>
            <person name="Haridas S."/>
            <person name="Albert R."/>
            <person name="Binder M."/>
            <person name="Bloem J."/>
            <person name="Labutti K."/>
            <person name="Salamov A."/>
            <person name="Andreopoulos B."/>
            <person name="Baker S."/>
            <person name="Barry K."/>
            <person name="Bills G."/>
            <person name="Bluhm B."/>
            <person name="Cannon C."/>
            <person name="Castanera R."/>
            <person name="Culley D."/>
            <person name="Daum C."/>
            <person name="Ezra D."/>
            <person name="Gonzalez J."/>
            <person name="Henrissat B."/>
            <person name="Kuo A."/>
            <person name="Liang C."/>
            <person name="Lipzen A."/>
            <person name="Lutzoni F."/>
            <person name="Magnuson J."/>
            <person name="Mondo S."/>
            <person name="Nolan M."/>
            <person name="Ohm R."/>
            <person name="Pangilinan J."/>
            <person name="Park H.-J."/>
            <person name="Ramirez L."/>
            <person name="Alfaro M."/>
            <person name="Sun H."/>
            <person name="Tritt A."/>
            <person name="Yoshinaga Y."/>
            <person name="Zwiers L.-H."/>
            <person name="Turgeon B."/>
            <person name="Goodwin S."/>
            <person name="Spatafora J."/>
            <person name="Crous P."/>
            <person name="Grigoriev I."/>
        </authorList>
    </citation>
    <scope>NUCLEOTIDE SEQUENCE</scope>
    <source>
        <strain evidence="8">CBS 122368</strain>
    </source>
</reference>
<keyword evidence="4" id="KW-0325">Glycoprotein</keyword>
<evidence type="ECO:0000256" key="7">
    <source>
        <dbReference type="SAM" id="Phobius"/>
    </source>
</evidence>
<keyword evidence="5" id="KW-0449">Lipoprotein</keyword>
<dbReference type="GO" id="GO:0042124">
    <property type="term" value="F:1,3-beta-glucanosyltransferase activity"/>
    <property type="evidence" value="ECO:0007669"/>
    <property type="project" value="TreeGrafter"/>
</dbReference>
<dbReference type="Gene3D" id="3.20.20.80">
    <property type="entry name" value="Glycosidases"/>
    <property type="match status" value="1"/>
</dbReference>
<dbReference type="GeneID" id="54585542"/>
<accession>A0A6A6I5T7</accession>
<keyword evidence="7" id="KW-1133">Transmembrane helix</keyword>
<evidence type="ECO:0000256" key="5">
    <source>
        <dbReference type="RuleBase" id="RU361209"/>
    </source>
</evidence>
<dbReference type="GO" id="GO:0005886">
    <property type="term" value="C:plasma membrane"/>
    <property type="evidence" value="ECO:0007669"/>
    <property type="project" value="UniProtKB-SubCell"/>
</dbReference>
<dbReference type="AlphaFoldDB" id="A0A6A6I5T7"/>
<feature type="chain" id="PRO_5025709217" description="1,3-beta-glucanosyltransferase" evidence="5">
    <location>
        <begin position="22"/>
        <end position="594"/>
    </location>
</feature>
<keyword evidence="5 7" id="KW-0472">Membrane</keyword>
<keyword evidence="5" id="KW-0336">GPI-anchor</keyword>
<proteinExistence type="inferred from homology"/>
<dbReference type="EMBL" id="ML987200">
    <property type="protein sequence ID" value="KAF2245687.1"/>
    <property type="molecule type" value="Genomic_DNA"/>
</dbReference>
<dbReference type="OrthoDB" id="421038at2759"/>
<dbReference type="RefSeq" id="XP_033680691.1">
    <property type="nucleotide sequence ID" value="XM_033832212.1"/>
</dbReference>
<feature type="signal peptide" evidence="5">
    <location>
        <begin position="1"/>
        <end position="21"/>
    </location>
</feature>
<keyword evidence="8" id="KW-0378">Hydrolase</keyword>
<comment type="similarity">
    <text evidence="2 5">Belongs to the glycosyl hydrolase 72 family.</text>
</comment>
<dbReference type="InterPro" id="IPR004886">
    <property type="entry name" value="Glucanosyltransferase"/>
</dbReference>
<sequence length="594" mass="63354">MLARSSQFVACALLAVRTAFAIPTIEIKGSKFFTSDGDQFYIKGVAYQPGMLTNLNGLTNGDQCKIDAKLIGELGANVVRVYSVDPTLNHDACMNAFAENGIYVIVDMSTPTYSINRVNPKWTLDLRNAFAQVIDGFQGYDNVLGFFAGNEIINDQSTTSAAPFAKAVVADMKAYRDLMQYRKIPIGYSSADATVRLQVQDYFDCGNESIAVDFFGFNNYAWCGDSSMDESGYTTLYDDADGYDIPIFLSETGCSLNLTGGRPFTDQVAMLGREMNDRYSGNIIYEWSEEGNGYGLVSYTASAATGTPSIMGDYKRLQSQWATLSPTGIKASAYDPTLTRRDCPASTSSSWIVRKDASLPTLGTSGFTAPTGPRSTTSGGVLTGSLAGGDAVQTTGSQSGSAIPGNSNASSKTPVGAIAGGVLGGLVGLALILGAILYFLRRKREQRAAYAGVEQGGPNGAPPGKLAMNPDEEKDRQNGYYGPRYHEMSGNGTTQELDPARGHVAAMPAPEMASRGEGRPELAEEGQGHYPAASLQSDFHAVGTSRGAGSAPGAEPSPYVQAQRRTELDWLESEEARLRQRREVLMRQDGGGGS</sequence>
<evidence type="ECO:0000313" key="8">
    <source>
        <dbReference type="EMBL" id="KAF2245687.1"/>
    </source>
</evidence>
<evidence type="ECO:0000256" key="3">
    <source>
        <dbReference type="ARBA" id="ARBA00022729"/>
    </source>
</evidence>
<evidence type="ECO:0000256" key="4">
    <source>
        <dbReference type="ARBA" id="ARBA00023180"/>
    </source>
</evidence>
<feature type="region of interest" description="Disordered" evidence="6">
    <location>
        <begin position="451"/>
        <end position="566"/>
    </location>
</feature>
<protein>
    <recommendedName>
        <fullName evidence="5">1,3-beta-glucanosyltransferase</fullName>
        <ecNumber evidence="5">2.4.1.-</ecNumber>
    </recommendedName>
</protein>
<dbReference type="Pfam" id="PF03198">
    <property type="entry name" value="Glyco_hydro_72"/>
    <property type="match status" value="1"/>
</dbReference>
<dbReference type="GO" id="GO:0071970">
    <property type="term" value="P:fungal-type cell wall (1-&gt;3)-beta-D-glucan biosynthetic process"/>
    <property type="evidence" value="ECO:0007669"/>
    <property type="project" value="TreeGrafter"/>
</dbReference>
<feature type="transmembrane region" description="Helical" evidence="7">
    <location>
        <begin position="417"/>
        <end position="440"/>
    </location>
</feature>
<dbReference type="GO" id="GO:0031505">
    <property type="term" value="P:fungal-type cell wall organization"/>
    <property type="evidence" value="ECO:0007669"/>
    <property type="project" value="TreeGrafter"/>
</dbReference>
<dbReference type="SUPFAM" id="SSF51445">
    <property type="entry name" value="(Trans)glycosidases"/>
    <property type="match status" value="1"/>
</dbReference>
<dbReference type="EC" id="2.4.1.-" evidence="5"/>
<keyword evidence="5" id="KW-0808">Transferase</keyword>
<dbReference type="InterPro" id="IPR017853">
    <property type="entry name" value="GH"/>
</dbReference>
<feature type="compositionally biased region" description="Polar residues" evidence="6">
    <location>
        <begin position="392"/>
        <end position="410"/>
    </location>
</feature>
<comment type="function">
    <text evidence="5">Splits internally a 1,3-beta-glucan molecule and transfers the newly generated reducing end (the donor) to the non-reducing end of another 1,3-beta-glucan molecule (the acceptor) forming a 1,3-beta linkage, resulting in the elongation of 1,3-beta-glucan chains in the cell wall.</text>
</comment>
<dbReference type="PANTHER" id="PTHR31468">
    <property type="entry name" value="1,3-BETA-GLUCANOSYLTRANSFERASE GAS1"/>
    <property type="match status" value="1"/>
</dbReference>
<comment type="subcellular location">
    <subcellularLocation>
        <location evidence="1 5">Cell membrane</location>
        <topology evidence="1 5">Lipid-anchor</topology>
        <topology evidence="1 5">GPI-anchor</topology>
    </subcellularLocation>
</comment>
<evidence type="ECO:0000256" key="1">
    <source>
        <dbReference type="ARBA" id="ARBA00004609"/>
    </source>
</evidence>
<dbReference type="GO" id="GO:0016787">
    <property type="term" value="F:hydrolase activity"/>
    <property type="evidence" value="ECO:0007669"/>
    <property type="project" value="UniProtKB-KW"/>
</dbReference>
<name>A0A6A6I5T7_9PLEO</name>
<organism evidence="8 9">
    <name type="scientific">Trematosphaeria pertusa</name>
    <dbReference type="NCBI Taxonomy" id="390896"/>
    <lineage>
        <taxon>Eukaryota</taxon>
        <taxon>Fungi</taxon>
        <taxon>Dikarya</taxon>
        <taxon>Ascomycota</taxon>
        <taxon>Pezizomycotina</taxon>
        <taxon>Dothideomycetes</taxon>
        <taxon>Pleosporomycetidae</taxon>
        <taxon>Pleosporales</taxon>
        <taxon>Massarineae</taxon>
        <taxon>Trematosphaeriaceae</taxon>
        <taxon>Trematosphaeria</taxon>
    </lineage>
</organism>